<feature type="domain" description="Helicase C-terminal" evidence="4">
    <location>
        <begin position="256"/>
        <end position="425"/>
    </location>
</feature>
<keyword evidence="2" id="KW-0067">ATP-binding</keyword>
<keyword evidence="1" id="KW-0547">Nucleotide-binding</keyword>
<dbReference type="GO" id="GO:0016887">
    <property type="term" value="F:ATP hydrolysis activity"/>
    <property type="evidence" value="ECO:0007669"/>
    <property type="project" value="TreeGrafter"/>
</dbReference>
<dbReference type="InterPro" id="IPR045628">
    <property type="entry name" value="Lhr_WH_dom"/>
</dbReference>
<dbReference type="GO" id="GO:0005524">
    <property type="term" value="F:ATP binding"/>
    <property type="evidence" value="ECO:0007669"/>
    <property type="project" value="UniProtKB-KW"/>
</dbReference>
<dbReference type="Pfam" id="PF00271">
    <property type="entry name" value="Helicase_C"/>
    <property type="match status" value="1"/>
</dbReference>
<dbReference type="PANTHER" id="PTHR47962:SF6">
    <property type="entry name" value="LARGE HELICASE-RELATED PROTEIN"/>
    <property type="match status" value="1"/>
</dbReference>
<proteinExistence type="predicted"/>
<dbReference type="GO" id="GO:0140097">
    <property type="term" value="F:catalytic activity, acting on DNA"/>
    <property type="evidence" value="ECO:0007669"/>
    <property type="project" value="UniProtKB-ARBA"/>
</dbReference>
<dbReference type="InterPro" id="IPR014001">
    <property type="entry name" value="Helicase_ATP-bd"/>
</dbReference>
<evidence type="ECO:0000313" key="6">
    <source>
        <dbReference type="Proteomes" id="UP000277633"/>
    </source>
</evidence>
<dbReference type="Pfam" id="PF19306">
    <property type="entry name" value="WHD_Lhr"/>
    <property type="match status" value="1"/>
</dbReference>
<dbReference type="AlphaFoldDB" id="A0A497JGG3"/>
<dbReference type="PANTHER" id="PTHR47962">
    <property type="entry name" value="ATP-DEPENDENT HELICASE LHR-RELATED-RELATED"/>
    <property type="match status" value="1"/>
</dbReference>
<dbReference type="CDD" id="cd18796">
    <property type="entry name" value="SF2_C_LHR"/>
    <property type="match status" value="1"/>
</dbReference>
<evidence type="ECO:0000259" key="3">
    <source>
        <dbReference type="PROSITE" id="PS51192"/>
    </source>
</evidence>
<dbReference type="InterPro" id="IPR001650">
    <property type="entry name" value="Helicase_C-like"/>
</dbReference>
<evidence type="ECO:0000256" key="1">
    <source>
        <dbReference type="ARBA" id="ARBA00022741"/>
    </source>
</evidence>
<dbReference type="Proteomes" id="UP000277633">
    <property type="component" value="Unassembled WGS sequence"/>
</dbReference>
<dbReference type="GO" id="GO:0004386">
    <property type="term" value="F:helicase activity"/>
    <property type="evidence" value="ECO:0007669"/>
    <property type="project" value="UniProtKB-KW"/>
</dbReference>
<dbReference type="PROSITE" id="PS51194">
    <property type="entry name" value="HELICASE_CTER"/>
    <property type="match status" value="1"/>
</dbReference>
<dbReference type="Gene3D" id="3.40.50.300">
    <property type="entry name" value="P-loop containing nucleotide triphosphate hydrolases"/>
    <property type="match status" value="2"/>
</dbReference>
<dbReference type="SMART" id="SM00490">
    <property type="entry name" value="HELICc"/>
    <property type="match status" value="1"/>
</dbReference>
<dbReference type="PROSITE" id="PS51192">
    <property type="entry name" value="HELICASE_ATP_BIND_1"/>
    <property type="match status" value="1"/>
</dbReference>
<organism evidence="5 6">
    <name type="scientific">Candidatus Iainarchaeum sp</name>
    <dbReference type="NCBI Taxonomy" id="3101447"/>
    <lineage>
        <taxon>Archaea</taxon>
        <taxon>Candidatus Iainarchaeota</taxon>
        <taxon>Candidatus Iainarchaeia</taxon>
        <taxon>Candidatus Iainarchaeales</taxon>
        <taxon>Candidatus Iainarchaeaceae</taxon>
        <taxon>Candidatus Iainarchaeum</taxon>
    </lineage>
</organism>
<accession>A0A497JGG3</accession>
<dbReference type="CDD" id="cd17922">
    <property type="entry name" value="DEXHc_LHR-like"/>
    <property type="match status" value="1"/>
</dbReference>
<dbReference type="Pfam" id="PF00270">
    <property type="entry name" value="DEAD"/>
    <property type="match status" value="1"/>
</dbReference>
<evidence type="ECO:0000313" key="5">
    <source>
        <dbReference type="EMBL" id="RLG69714.1"/>
    </source>
</evidence>
<evidence type="ECO:0000256" key="2">
    <source>
        <dbReference type="ARBA" id="ARBA00022840"/>
    </source>
</evidence>
<protein>
    <submittedName>
        <fullName evidence="5">ATP-dependent helicase</fullName>
    </submittedName>
</protein>
<name>A0A497JGG3_9ARCH</name>
<keyword evidence="5" id="KW-0378">Hydrolase</keyword>
<feature type="domain" description="Helicase ATP-binding" evidence="3">
    <location>
        <begin position="42"/>
        <end position="234"/>
    </location>
</feature>
<reference evidence="5 6" key="1">
    <citation type="submission" date="2018-06" db="EMBL/GenBank/DDBJ databases">
        <title>Extensive metabolic versatility and redundancy in microbially diverse, dynamic hydrothermal sediments.</title>
        <authorList>
            <person name="Dombrowski N."/>
            <person name="Teske A."/>
            <person name="Baker B.J."/>
        </authorList>
    </citation>
    <scope>NUCLEOTIDE SEQUENCE [LARGE SCALE GENOMIC DNA]</scope>
    <source>
        <strain evidence="5">B9_G13</strain>
    </source>
</reference>
<dbReference type="EMBL" id="QMWO01000053">
    <property type="protein sequence ID" value="RLG69714.1"/>
    <property type="molecule type" value="Genomic_DNA"/>
</dbReference>
<dbReference type="SMART" id="SM00487">
    <property type="entry name" value="DEXDc"/>
    <property type="match status" value="1"/>
</dbReference>
<dbReference type="InterPro" id="IPR011545">
    <property type="entry name" value="DEAD/DEAH_box_helicase_dom"/>
</dbReference>
<dbReference type="SUPFAM" id="SSF52540">
    <property type="entry name" value="P-loop containing nucleoside triphosphate hydrolases"/>
    <property type="match status" value="1"/>
</dbReference>
<sequence length="515" mass="58924">MPIEFQKEKYSDEQIFASMHPLLRDWFKETFGKFTEPQRYAILNIHSMQNTLITAPTGTGKTLAAFAAILNELITLSEIGRLEDKVYCIYISPLRALSNDIERNLNEPLQAIKEKAEKLGKKINIRVAVRTGDTPTSKRASMLKKPPHILITTPESIAILLNAPRFKEHLKEAKWLIVDEIHALAENKRGVHLSLSMERLQRLNPELCRIGLSATIAPIKEIAKFLVGLKNEKEFRDCKIVDVQFAKGLDIVVLSPIRDMINVTQEEIQERLYTKLDELIQQHKTTLVFTNTRSATERVVNHLKDRFPGRYEGIIGAHHSSVSREKRLSIEERLKKGKLKAVVCSTSLELGIDIGYIDLVVLLGSPKSISRALQRIGRSGHRLHDTIKGRILVLDRDDLVECTILTKCAKEKKLDRIHIPTNCLDVLAQHIYGIAIAERIHERELFQLVRRSYCYKDLPKKDFNEVLSYLAGEYSSLETRHVYGKIWYDRETGYIGRRGKFARVIYMTNIGTIPD</sequence>
<dbReference type="InterPro" id="IPR027417">
    <property type="entry name" value="P-loop_NTPase"/>
</dbReference>
<dbReference type="InterPro" id="IPR052511">
    <property type="entry name" value="ATP-dep_Helicase"/>
</dbReference>
<comment type="caution">
    <text evidence="5">The sequence shown here is derived from an EMBL/GenBank/DDBJ whole genome shotgun (WGS) entry which is preliminary data.</text>
</comment>
<feature type="non-terminal residue" evidence="5">
    <location>
        <position position="515"/>
    </location>
</feature>
<evidence type="ECO:0000259" key="4">
    <source>
        <dbReference type="PROSITE" id="PS51194"/>
    </source>
</evidence>
<gene>
    <name evidence="5" type="ORF">DRO07_01760</name>
</gene>
<keyword evidence="5" id="KW-0347">Helicase</keyword>
<dbReference type="GO" id="GO:0003677">
    <property type="term" value="F:DNA binding"/>
    <property type="evidence" value="ECO:0007669"/>
    <property type="project" value="TreeGrafter"/>
</dbReference>